<reference evidence="2" key="1">
    <citation type="journal article" date="2019" name="Int. J. Syst. Evol. Microbiol.">
        <title>The Global Catalogue of Microorganisms (GCM) 10K type strain sequencing project: providing services to taxonomists for standard genome sequencing and annotation.</title>
        <authorList>
            <consortium name="The Broad Institute Genomics Platform"/>
            <consortium name="The Broad Institute Genome Sequencing Center for Infectious Disease"/>
            <person name="Wu L."/>
            <person name="Ma J."/>
        </authorList>
    </citation>
    <scope>NUCLEOTIDE SEQUENCE [LARGE SCALE GENOMIC DNA]</scope>
    <source>
        <strain evidence="2">CGMCC 1.12989</strain>
    </source>
</reference>
<protein>
    <submittedName>
        <fullName evidence="1">Uncharacterized protein</fullName>
    </submittedName>
</protein>
<dbReference type="Proteomes" id="UP001595828">
    <property type="component" value="Unassembled WGS sequence"/>
</dbReference>
<accession>A0ABV8RPZ1</accession>
<sequence>MQQVNWDAPATLQERDDGGSDLHYHFRTVRDGTLAELVRAVGAMPTAERARMVIDVAGGNTINLGQILDLAAREDLP</sequence>
<proteinExistence type="predicted"/>
<dbReference type="RefSeq" id="WP_379538898.1">
    <property type="nucleotide sequence ID" value="NZ_JBHSDR010000006.1"/>
</dbReference>
<organism evidence="1 2">
    <name type="scientific">Novosphingobium tardum</name>
    <dbReference type="NCBI Taxonomy" id="1538021"/>
    <lineage>
        <taxon>Bacteria</taxon>
        <taxon>Pseudomonadati</taxon>
        <taxon>Pseudomonadota</taxon>
        <taxon>Alphaproteobacteria</taxon>
        <taxon>Sphingomonadales</taxon>
        <taxon>Sphingomonadaceae</taxon>
        <taxon>Novosphingobium</taxon>
    </lineage>
</organism>
<gene>
    <name evidence="1" type="ORF">ACFO0A_10195</name>
</gene>
<evidence type="ECO:0000313" key="2">
    <source>
        <dbReference type="Proteomes" id="UP001595828"/>
    </source>
</evidence>
<dbReference type="EMBL" id="JBHSDR010000006">
    <property type="protein sequence ID" value="MFC4295423.1"/>
    <property type="molecule type" value="Genomic_DNA"/>
</dbReference>
<evidence type="ECO:0000313" key="1">
    <source>
        <dbReference type="EMBL" id="MFC4295423.1"/>
    </source>
</evidence>
<name>A0ABV8RPZ1_9SPHN</name>
<comment type="caution">
    <text evidence="1">The sequence shown here is derived from an EMBL/GenBank/DDBJ whole genome shotgun (WGS) entry which is preliminary data.</text>
</comment>
<keyword evidence="2" id="KW-1185">Reference proteome</keyword>